<feature type="domain" description="Gylcosyl hydrolase 115 C-terminal" evidence="3">
    <location>
        <begin position="818"/>
        <end position="1007"/>
    </location>
</feature>
<dbReference type="AlphaFoldDB" id="A0AAN8EPG3"/>
<keyword evidence="2" id="KW-0732">Signal</keyword>
<dbReference type="Pfam" id="PF15979">
    <property type="entry name" value="Glyco_hydro_115"/>
    <property type="match status" value="1"/>
</dbReference>
<dbReference type="InterPro" id="IPR029018">
    <property type="entry name" value="Hex-like_dom2"/>
</dbReference>
<evidence type="ECO:0000259" key="3">
    <source>
        <dbReference type="Pfam" id="PF17829"/>
    </source>
</evidence>
<name>A0AAN8EPG3_9EURO</name>
<dbReference type="InterPro" id="IPR036059">
    <property type="entry name" value="TldD/PmbA_sf"/>
</dbReference>
<dbReference type="InterPro" id="IPR041437">
    <property type="entry name" value="GH115_C"/>
</dbReference>
<dbReference type="Gene3D" id="3.20.20.520">
    <property type="entry name" value="Glycosyl hydrolase family 115"/>
    <property type="match status" value="1"/>
</dbReference>
<feature type="chain" id="PRO_5043052471" description="Gylcosyl hydrolase 115 C-terminal domain-containing protein" evidence="2">
    <location>
        <begin position="23"/>
        <end position="1013"/>
    </location>
</feature>
<dbReference type="GO" id="GO:0006508">
    <property type="term" value="P:proteolysis"/>
    <property type="evidence" value="ECO:0007669"/>
    <property type="project" value="InterPro"/>
</dbReference>
<dbReference type="Gene3D" id="3.30.379.10">
    <property type="entry name" value="Chitobiase/beta-hexosaminidase domain 2-like"/>
    <property type="match status" value="1"/>
</dbReference>
<dbReference type="InterPro" id="IPR042301">
    <property type="entry name" value="GH115_sf"/>
</dbReference>
<gene>
    <name evidence="4" type="ORF">OHC33_003258</name>
</gene>
<dbReference type="SUPFAM" id="SSF55545">
    <property type="entry name" value="beta-N-acetylhexosaminidase-like domain"/>
    <property type="match status" value="1"/>
</dbReference>
<keyword evidence="1" id="KW-0378">Hydrolase</keyword>
<feature type="signal peptide" evidence="2">
    <location>
        <begin position="1"/>
        <end position="22"/>
    </location>
</feature>
<keyword evidence="5" id="KW-1185">Reference proteome</keyword>
<dbReference type="SUPFAM" id="SSF111283">
    <property type="entry name" value="Putative modulator of DNA gyrase, PmbA/TldD"/>
    <property type="match status" value="1"/>
</dbReference>
<evidence type="ECO:0000313" key="5">
    <source>
        <dbReference type="Proteomes" id="UP001316803"/>
    </source>
</evidence>
<reference evidence="4 5" key="1">
    <citation type="submission" date="2022-12" db="EMBL/GenBank/DDBJ databases">
        <title>Genomic features and morphological characterization of a novel Knufia sp. strain isolated from spacecraft assembly facility.</title>
        <authorList>
            <person name="Teixeira M."/>
            <person name="Chander A.M."/>
            <person name="Stajich J.E."/>
            <person name="Venkateswaran K."/>
        </authorList>
    </citation>
    <scope>NUCLEOTIDE SEQUENCE [LARGE SCALE GENOMIC DNA]</scope>
    <source>
        <strain evidence="4 5">FJI-L2-BK-P2</strain>
    </source>
</reference>
<dbReference type="GO" id="GO:0008237">
    <property type="term" value="F:metallopeptidase activity"/>
    <property type="evidence" value="ECO:0007669"/>
    <property type="project" value="InterPro"/>
</dbReference>
<evidence type="ECO:0000256" key="2">
    <source>
        <dbReference type="SAM" id="SignalP"/>
    </source>
</evidence>
<comment type="caution">
    <text evidence="4">The sequence shown here is derived from an EMBL/GenBank/DDBJ whole genome shotgun (WGS) entry which is preliminary data.</text>
</comment>
<dbReference type="PANTHER" id="PTHR37842">
    <property type="match status" value="1"/>
</dbReference>
<sequence length="1013" mass="112378">MFASTVVSSLLVGFSCLGTSWAQDSAITFQTTSGGFLLADATSGPSIAVADNDWYGVQRAAQDLALDFGRVTGVNGTAQRVNSNSSSQYTIIAGTIGRSDVLNSLISAGQVDVTRTQGQWEAYQIQQVNINGSRSLVIAGADKRGTIFGIYEISQQIGVSPWWWFADISTIQQDQIYATAASIYRPSPSVKYRGIFINDEQPGLTNWIRENYPDVEYGAGFTHPFYSTVFELLLRLRANYFWPAMWGSMFYVDDIQNGKTADDYGIVMGTSHTEPLARATNEQSNFLNGTWSWAYNQQNVTEFMRQGVERAQPFETLYTLGMRGLGDVASPTLNASSLEDIVQTQQDILRDVYNTTDLTGVPQMWCLYKEVSEYFAEGLQVPDDVTLLWAEDNWGNAQRLPLANETSRSGGAGLYYHADYVGDPRDYKWINTINLNKQWYELQQAYERGAQTIWILNVGDLKPLELPITHFLDVAYDAITLSQPNSGAIWLYQWASRSFGPELAPQISQIMANYSVLAGRRKYELLDSNTYSLINYDEANTVLAEWKTLADAAQMVHGALPAEAQPGFFELILHPCLAGQLMHQLYVDIARNNIYAQQGRTSTNMLAQTTLQLFDNDHMLTQRYHELLNGKWNNMLDQTHIGYQYWQQPMRNALPPLAYVQQREISLAGPLGVTCEGTNGTVPGDDKYHSLSGNAIALPAMDPFGPQTRWIEIFNRGTGPVNYNVSCDEPAVSFSPTTTGVLGRNGSDLDVRLYVSVDWDQITNASSMATINVTTSTVTEQDYINATDHLYGNFGMPQIMLQLNKTSISDDTSLVAGTFVESDRQISMEAAHYTNITNDTSLPYLFEVPGLSRTLSGSGISLGPFNTTSTLEVSNSTPHLTYDFYTFTTSQLANLTLYFAPGLNTDPERPLQYAVQLTPFSPSNATNSTSDDGIQTIQPVPSTRLGVLPSIWSSMVADADLPSNTTWNITETGAHRLDVWLLEPGLVLQKIVLDLGGVVRSYLGPTESYRWMM</sequence>
<organism evidence="4 5">
    <name type="scientific">Knufia fluminis</name>
    <dbReference type="NCBI Taxonomy" id="191047"/>
    <lineage>
        <taxon>Eukaryota</taxon>
        <taxon>Fungi</taxon>
        <taxon>Dikarya</taxon>
        <taxon>Ascomycota</taxon>
        <taxon>Pezizomycotina</taxon>
        <taxon>Eurotiomycetes</taxon>
        <taxon>Chaetothyriomycetidae</taxon>
        <taxon>Chaetothyriales</taxon>
        <taxon>Trichomeriaceae</taxon>
        <taxon>Knufia</taxon>
    </lineage>
</organism>
<dbReference type="PANTHER" id="PTHR37842:SF2">
    <property type="entry name" value="GYLCOSYL HYDROLASE 115 C-TERMINAL DOMAIN-CONTAINING PROTEIN"/>
    <property type="match status" value="1"/>
</dbReference>
<proteinExistence type="predicted"/>
<protein>
    <recommendedName>
        <fullName evidence="3">Gylcosyl hydrolase 115 C-terminal domain-containing protein</fullName>
    </recommendedName>
</protein>
<dbReference type="Pfam" id="PF17829">
    <property type="entry name" value="GH115_C"/>
    <property type="match status" value="1"/>
</dbReference>
<dbReference type="Proteomes" id="UP001316803">
    <property type="component" value="Unassembled WGS sequence"/>
</dbReference>
<evidence type="ECO:0000313" key="4">
    <source>
        <dbReference type="EMBL" id="KAK5955617.1"/>
    </source>
</evidence>
<dbReference type="Gene3D" id="1.20.58.2150">
    <property type="match status" value="1"/>
</dbReference>
<accession>A0AAN8EPG3</accession>
<dbReference type="EMBL" id="JAKLMC020000006">
    <property type="protein sequence ID" value="KAK5955617.1"/>
    <property type="molecule type" value="Genomic_DNA"/>
</dbReference>
<dbReference type="InterPro" id="IPR031924">
    <property type="entry name" value="GH115"/>
</dbReference>
<dbReference type="Gene3D" id="2.60.120.1620">
    <property type="match status" value="1"/>
</dbReference>
<evidence type="ECO:0000256" key="1">
    <source>
        <dbReference type="ARBA" id="ARBA00022801"/>
    </source>
</evidence>